<evidence type="ECO:0008006" key="3">
    <source>
        <dbReference type="Google" id="ProtNLM"/>
    </source>
</evidence>
<name>A0ABT1A920_9PSEU</name>
<comment type="caution">
    <text evidence="1">The sequence shown here is derived from an EMBL/GenBank/DDBJ whole genome shotgun (WGS) entry which is preliminary data.</text>
</comment>
<gene>
    <name evidence="1" type="ORF">KDL28_31145</name>
</gene>
<keyword evidence="2" id="KW-1185">Reference proteome</keyword>
<reference evidence="1" key="1">
    <citation type="submission" date="2021-04" db="EMBL/GenBank/DDBJ databases">
        <title>Pseudonocardia sp. nov., isolated from sandy soil of mangrove forest.</title>
        <authorList>
            <person name="Zan Z."/>
            <person name="Huang R."/>
            <person name="Liu W."/>
        </authorList>
    </citation>
    <scope>NUCLEOTIDE SEQUENCE</scope>
    <source>
        <strain evidence="1">S2-4</strain>
    </source>
</reference>
<dbReference type="RefSeq" id="WP_252444355.1">
    <property type="nucleotide sequence ID" value="NZ_JAGSOV010000067.1"/>
</dbReference>
<dbReference type="EMBL" id="JAGSOV010000067">
    <property type="protein sequence ID" value="MCO1659535.1"/>
    <property type="molecule type" value="Genomic_DNA"/>
</dbReference>
<sequence length="144" mass="14561">MALRLAVGEVTVLLGPAPARRDVMARLDDGTGRASEGGGAVRVVRLAAHRRTELERRIAAVRAACSAGASIVLVDRLTDGLDADGRRAVLVELRRMAGGGAAVLVDDADPVAALAVADGAVRTDADGGLAPVPGLDGSLDYLAS</sequence>
<evidence type="ECO:0000313" key="2">
    <source>
        <dbReference type="Proteomes" id="UP001165283"/>
    </source>
</evidence>
<dbReference type="Proteomes" id="UP001165283">
    <property type="component" value="Unassembled WGS sequence"/>
</dbReference>
<organism evidence="1 2">
    <name type="scientific">Pseudonocardia humida</name>
    <dbReference type="NCBI Taxonomy" id="2800819"/>
    <lineage>
        <taxon>Bacteria</taxon>
        <taxon>Bacillati</taxon>
        <taxon>Actinomycetota</taxon>
        <taxon>Actinomycetes</taxon>
        <taxon>Pseudonocardiales</taxon>
        <taxon>Pseudonocardiaceae</taxon>
        <taxon>Pseudonocardia</taxon>
    </lineage>
</organism>
<evidence type="ECO:0000313" key="1">
    <source>
        <dbReference type="EMBL" id="MCO1659535.1"/>
    </source>
</evidence>
<proteinExistence type="predicted"/>
<accession>A0ABT1A920</accession>
<protein>
    <recommendedName>
        <fullName evidence="3">ABC transporter family protein</fullName>
    </recommendedName>
</protein>